<sequence length="271" mass="31257">MYRSSFKAWRSRPKRIKPKLVKELAMVRRIHAESNGSAGARTIALVATERAIPLSRYRAQRLMGKLGLVSCQLPKHSYKKATQEHICIPNSLDRQFDPARPNQVWVGDVTYIWAGNRWSYLAVVLDLYARKVIGWAMSYSPDSELTAKALTMAFELRGKPDGLLFHSDQGSHYTSTKYRQLLWRYQIKQSLSRRGNCWDNSPMERFFRSLKTEWVPTLGYKSLAEARNHVTSYIIGYYSQVRPHAFNDGKTPNKAEEIYWANCSKSVAKKT</sequence>
<dbReference type="KEGG" id="tcx:Tcr_2076"/>
<dbReference type="InterPro" id="IPR036397">
    <property type="entry name" value="RNaseH_sf"/>
</dbReference>
<evidence type="ECO:0000259" key="1">
    <source>
        <dbReference type="PROSITE" id="PS50994"/>
    </source>
</evidence>
<dbReference type="PROSITE" id="PS50994">
    <property type="entry name" value="INTEGRASE"/>
    <property type="match status" value="1"/>
</dbReference>
<dbReference type="InterPro" id="IPR025948">
    <property type="entry name" value="HTH-like_dom"/>
</dbReference>
<dbReference type="NCBIfam" id="NF033516">
    <property type="entry name" value="transpos_IS3"/>
    <property type="match status" value="1"/>
</dbReference>
<feature type="domain" description="Integrase catalytic" evidence="1">
    <location>
        <begin position="97"/>
        <end position="260"/>
    </location>
</feature>
<dbReference type="InterPro" id="IPR050900">
    <property type="entry name" value="Transposase_IS3/IS150/IS904"/>
</dbReference>
<gene>
    <name evidence="2" type="ordered locus">Tcr_1642</name>
    <name evidence="3" type="ordered locus">Tcr_1859</name>
    <name evidence="4" type="ordered locus">Tcr_2076</name>
</gene>
<dbReference type="PANTHER" id="PTHR46889:SF4">
    <property type="entry name" value="TRANSPOSASE INSO FOR INSERTION SEQUENCE ELEMENT IS911B-RELATED"/>
    <property type="match status" value="1"/>
</dbReference>
<dbReference type="Gene3D" id="3.30.420.10">
    <property type="entry name" value="Ribonuclease H-like superfamily/Ribonuclease H"/>
    <property type="match status" value="1"/>
</dbReference>
<dbReference type="eggNOG" id="COG2801">
    <property type="taxonomic scope" value="Bacteria"/>
</dbReference>
<dbReference type="Pfam" id="PF00665">
    <property type="entry name" value="rve"/>
    <property type="match status" value="1"/>
</dbReference>
<evidence type="ECO:0000313" key="3">
    <source>
        <dbReference type="EMBL" id="ABB42450.1"/>
    </source>
</evidence>
<accession>Q31EH3</accession>
<dbReference type="InterPro" id="IPR048020">
    <property type="entry name" value="Transpos_IS3"/>
</dbReference>
<dbReference type="GO" id="GO:0003676">
    <property type="term" value="F:nucleic acid binding"/>
    <property type="evidence" value="ECO:0007669"/>
    <property type="project" value="InterPro"/>
</dbReference>
<dbReference type="HOGENOM" id="CLU_027402_4_2_6"/>
<dbReference type="KEGG" id="tcx:Tcr_1642"/>
<dbReference type="InterPro" id="IPR012337">
    <property type="entry name" value="RNaseH-like_sf"/>
</dbReference>
<evidence type="ECO:0000313" key="4">
    <source>
        <dbReference type="EMBL" id="ABB42666.1"/>
    </source>
</evidence>
<dbReference type="EMBL" id="CP000109">
    <property type="protein sequence ID" value="ABB42666.1"/>
    <property type="molecule type" value="Genomic_DNA"/>
</dbReference>
<protein>
    <submittedName>
        <fullName evidence="2">Integrase, catalytic region</fullName>
    </submittedName>
    <submittedName>
        <fullName evidence="3">Integrase/transposase family protein</fullName>
    </submittedName>
    <submittedName>
        <fullName evidence="4">Transposase/integrase family protein</fullName>
    </submittedName>
</protein>
<evidence type="ECO:0000313" key="2">
    <source>
        <dbReference type="EMBL" id="ABB42234.1"/>
    </source>
</evidence>
<reference evidence="3" key="1">
    <citation type="submission" date="2006-07" db="EMBL/GenBank/DDBJ databases">
        <title>Complete sequence of Thiomicrospira crunogena XCL-2.</title>
        <authorList>
            <consortium name="US DOE Joint Genome Institute"/>
            <person name="Copeland A."/>
            <person name="Lucas S."/>
            <person name="Lapidus A."/>
            <person name="Barry K."/>
            <person name="Detter J.C."/>
            <person name="Glavina del Rio T."/>
            <person name="Hammon N."/>
            <person name="Israni S."/>
            <person name="Dalin E."/>
            <person name="Tice H."/>
            <person name="Pitluck S."/>
            <person name="Chain P."/>
            <person name="Malfatti S."/>
            <person name="Shin M."/>
            <person name="Vergez L."/>
            <person name="Schmutz J."/>
            <person name="Larimer F."/>
            <person name="Land M."/>
            <person name="Hauser L."/>
            <person name="Kyrpides N."/>
            <person name="Lykidis A."/>
            <person name="Scott K.M."/>
            <person name="Sievert S."/>
            <person name="Kerfeld C."/>
            <person name="Freyermuth S."/>
            <person name="Dobrinski K."/>
            <person name="Boller A."/>
            <person name="Fitzpatrick K."/>
            <person name="Thoma P."/>
            <person name="Moore J."/>
            <person name="Richardson P."/>
        </authorList>
    </citation>
    <scope>NUCLEOTIDE SEQUENCE</scope>
    <source>
        <strain evidence="3">XCL-2</strain>
    </source>
</reference>
<organism evidence="3">
    <name type="scientific">Hydrogenovibrio crunogenus (strain DSM 25203 / XCL-2)</name>
    <name type="common">Thiomicrospira crunogena</name>
    <dbReference type="NCBI Taxonomy" id="317025"/>
    <lineage>
        <taxon>Bacteria</taxon>
        <taxon>Pseudomonadati</taxon>
        <taxon>Pseudomonadota</taxon>
        <taxon>Gammaproteobacteria</taxon>
        <taxon>Thiotrichales</taxon>
        <taxon>Piscirickettsiaceae</taxon>
        <taxon>Hydrogenovibrio</taxon>
    </lineage>
</organism>
<dbReference type="AlphaFoldDB" id="Q31EH3"/>
<dbReference type="Pfam" id="PF13276">
    <property type="entry name" value="HTH_21"/>
    <property type="match status" value="1"/>
</dbReference>
<dbReference type="InterPro" id="IPR001584">
    <property type="entry name" value="Integrase_cat-core"/>
</dbReference>
<dbReference type="EMBL" id="CP000109">
    <property type="protein sequence ID" value="ABB42234.1"/>
    <property type="molecule type" value="Genomic_DNA"/>
</dbReference>
<dbReference type="PANTHER" id="PTHR46889">
    <property type="entry name" value="TRANSPOSASE INSF FOR INSERTION SEQUENCE IS3B-RELATED"/>
    <property type="match status" value="1"/>
</dbReference>
<dbReference type="EMBL" id="CP000109">
    <property type="protein sequence ID" value="ABB42450.1"/>
    <property type="molecule type" value="Genomic_DNA"/>
</dbReference>
<name>Q31EH3_HYDCU</name>
<dbReference type="SUPFAM" id="SSF53098">
    <property type="entry name" value="Ribonuclease H-like"/>
    <property type="match status" value="1"/>
</dbReference>
<dbReference type="KEGG" id="tcx:Tcr_1859"/>
<dbReference type="GO" id="GO:0015074">
    <property type="term" value="P:DNA integration"/>
    <property type="evidence" value="ECO:0007669"/>
    <property type="project" value="InterPro"/>
</dbReference>
<proteinExistence type="predicted"/>